<dbReference type="Proteomes" id="UP001168821">
    <property type="component" value="Unassembled WGS sequence"/>
</dbReference>
<evidence type="ECO:0000256" key="1">
    <source>
        <dbReference type="ARBA" id="ARBA00023157"/>
    </source>
</evidence>
<sequence>MFLPLIFCLCLTLSVGLPQQKDSRNGIGSRIIGGQTAFAGQFPFLAALNIHTSDGLYFCGGALLTTSWLATSGHCLDGAILINVQLGSNSLDPNDSNLLKLTTDSYLIHPEYDPLTLANDIGLVEFRLPITYTDYIKPINMLPGAPLSDRSPLITMGWGQISDEDAGLQNRIQYVSVVTLPNAECKLVYGNQIFDTMVCAEGNYNEGTCYGDTGGPLIQYVSRGQVMLVAISSFISQNGCESTDPSGYTRTFDYTAWIRNNTGSRIIGGQTAYASQFPFIAALNVHTSDGLYFCGGALLTRSWLATSGQCVDGAILINIQLGSNSLDADDPNVIKLTTDSYLLHPDYDPLTLANDIGLVEFRLPITYTDYIKPVNLLPAATLSDRSSLVTMGWGQISDEDGELQDRIQYVSVVSIPNVECKLVYGNQIFDTMVCAEGNYNEGTCYGDTGGPLIQYVSRGQFMLVGISSFISQNGCESTDPSGYTRTFDYVAWIKNNTGFF</sequence>
<dbReference type="GO" id="GO:0006508">
    <property type="term" value="P:proteolysis"/>
    <property type="evidence" value="ECO:0007669"/>
    <property type="project" value="InterPro"/>
</dbReference>
<dbReference type="Pfam" id="PF00089">
    <property type="entry name" value="Trypsin"/>
    <property type="match status" value="2"/>
</dbReference>
<dbReference type="SMART" id="SM00020">
    <property type="entry name" value="Tryp_SPc"/>
    <property type="match status" value="2"/>
</dbReference>
<dbReference type="EMBL" id="JALNTZ010000004">
    <property type="protein sequence ID" value="KAJ3656362.1"/>
    <property type="molecule type" value="Genomic_DNA"/>
</dbReference>
<feature type="chain" id="PRO_5041288862" description="Peptidase S1 domain-containing protein" evidence="2">
    <location>
        <begin position="17"/>
        <end position="500"/>
    </location>
</feature>
<dbReference type="InterPro" id="IPR009003">
    <property type="entry name" value="Peptidase_S1_PA"/>
</dbReference>
<dbReference type="Gene3D" id="2.40.10.10">
    <property type="entry name" value="Trypsin-like serine proteases"/>
    <property type="match status" value="3"/>
</dbReference>
<organism evidence="4 5">
    <name type="scientific">Zophobas morio</name>
    <dbReference type="NCBI Taxonomy" id="2755281"/>
    <lineage>
        <taxon>Eukaryota</taxon>
        <taxon>Metazoa</taxon>
        <taxon>Ecdysozoa</taxon>
        <taxon>Arthropoda</taxon>
        <taxon>Hexapoda</taxon>
        <taxon>Insecta</taxon>
        <taxon>Pterygota</taxon>
        <taxon>Neoptera</taxon>
        <taxon>Endopterygota</taxon>
        <taxon>Coleoptera</taxon>
        <taxon>Polyphaga</taxon>
        <taxon>Cucujiformia</taxon>
        <taxon>Tenebrionidae</taxon>
        <taxon>Zophobas</taxon>
    </lineage>
</organism>
<dbReference type="InterPro" id="IPR001314">
    <property type="entry name" value="Peptidase_S1A"/>
</dbReference>
<dbReference type="CDD" id="cd00190">
    <property type="entry name" value="Tryp_SPc"/>
    <property type="match status" value="2"/>
</dbReference>
<dbReference type="PANTHER" id="PTHR24260:SF136">
    <property type="entry name" value="GH08193P-RELATED"/>
    <property type="match status" value="1"/>
</dbReference>
<dbReference type="SUPFAM" id="SSF50494">
    <property type="entry name" value="Trypsin-like serine proteases"/>
    <property type="match status" value="2"/>
</dbReference>
<dbReference type="PANTHER" id="PTHR24260">
    <property type="match status" value="1"/>
</dbReference>
<name>A0AA38MH90_9CUCU</name>
<dbReference type="InterPro" id="IPR001254">
    <property type="entry name" value="Trypsin_dom"/>
</dbReference>
<protein>
    <recommendedName>
        <fullName evidence="3">Peptidase S1 domain-containing protein</fullName>
    </recommendedName>
</protein>
<dbReference type="PROSITE" id="PS50240">
    <property type="entry name" value="TRYPSIN_DOM"/>
    <property type="match status" value="2"/>
</dbReference>
<dbReference type="InterPro" id="IPR043504">
    <property type="entry name" value="Peptidase_S1_PA_chymotrypsin"/>
</dbReference>
<keyword evidence="2" id="KW-0732">Signal</keyword>
<feature type="signal peptide" evidence="2">
    <location>
        <begin position="1"/>
        <end position="16"/>
    </location>
</feature>
<dbReference type="AlphaFoldDB" id="A0AA38MH90"/>
<evidence type="ECO:0000256" key="2">
    <source>
        <dbReference type="SAM" id="SignalP"/>
    </source>
</evidence>
<evidence type="ECO:0000313" key="5">
    <source>
        <dbReference type="Proteomes" id="UP001168821"/>
    </source>
</evidence>
<keyword evidence="1" id="KW-1015">Disulfide bond</keyword>
<evidence type="ECO:0000313" key="4">
    <source>
        <dbReference type="EMBL" id="KAJ3656362.1"/>
    </source>
</evidence>
<dbReference type="GO" id="GO:0004252">
    <property type="term" value="F:serine-type endopeptidase activity"/>
    <property type="evidence" value="ECO:0007669"/>
    <property type="project" value="InterPro"/>
</dbReference>
<proteinExistence type="predicted"/>
<reference evidence="4" key="1">
    <citation type="journal article" date="2023" name="G3 (Bethesda)">
        <title>Whole genome assemblies of Zophobas morio and Tenebrio molitor.</title>
        <authorList>
            <person name="Kaur S."/>
            <person name="Stinson S.A."/>
            <person name="diCenzo G.C."/>
        </authorList>
    </citation>
    <scope>NUCLEOTIDE SEQUENCE</scope>
    <source>
        <strain evidence="4">QUZm001</strain>
    </source>
</reference>
<dbReference type="PRINTS" id="PR00722">
    <property type="entry name" value="CHYMOTRYPSIN"/>
</dbReference>
<feature type="domain" description="Peptidase S1" evidence="3">
    <location>
        <begin position="31"/>
        <end position="263"/>
    </location>
</feature>
<gene>
    <name evidence="4" type="ORF">Zmor_015445</name>
</gene>
<dbReference type="FunFam" id="2.40.10.10:FF:000068">
    <property type="entry name" value="transmembrane protease serine 2"/>
    <property type="match status" value="2"/>
</dbReference>
<feature type="domain" description="Peptidase S1" evidence="3">
    <location>
        <begin position="266"/>
        <end position="498"/>
    </location>
</feature>
<keyword evidence="5" id="KW-1185">Reference proteome</keyword>
<dbReference type="InterPro" id="IPR051333">
    <property type="entry name" value="CLIP_Serine_Protease"/>
</dbReference>
<evidence type="ECO:0000259" key="3">
    <source>
        <dbReference type="PROSITE" id="PS50240"/>
    </source>
</evidence>
<accession>A0AA38MH90</accession>
<comment type="caution">
    <text evidence="4">The sequence shown here is derived from an EMBL/GenBank/DDBJ whole genome shotgun (WGS) entry which is preliminary data.</text>
</comment>